<comment type="caution">
    <text evidence="3">The sequence shown here is derived from an EMBL/GenBank/DDBJ whole genome shotgun (WGS) entry which is preliminary data.</text>
</comment>
<feature type="compositionally biased region" description="Polar residues" evidence="2">
    <location>
        <begin position="720"/>
        <end position="733"/>
    </location>
</feature>
<reference evidence="3" key="1">
    <citation type="submission" date="2021-02" db="EMBL/GenBank/DDBJ databases">
        <title>Genome sequence Cadophora malorum strain M34.</title>
        <authorList>
            <person name="Stefanovic E."/>
            <person name="Vu D."/>
            <person name="Scully C."/>
            <person name="Dijksterhuis J."/>
            <person name="Roader J."/>
            <person name="Houbraken J."/>
        </authorList>
    </citation>
    <scope>NUCLEOTIDE SEQUENCE</scope>
    <source>
        <strain evidence="3">M34</strain>
    </source>
</reference>
<feature type="compositionally biased region" description="Polar residues" evidence="2">
    <location>
        <begin position="510"/>
        <end position="522"/>
    </location>
</feature>
<proteinExistence type="predicted"/>
<feature type="region of interest" description="Disordered" evidence="2">
    <location>
        <begin position="271"/>
        <end position="390"/>
    </location>
</feature>
<accession>A0A8H7WJX6</accession>
<dbReference type="AlphaFoldDB" id="A0A8H7WJX6"/>
<sequence>MATVVKATEHVLVETATAVVSSLGAAATAEFKTLESGIAQEVVSATDDGVSNILHKAEDALETVAEEVYNGAKHVVEAVKQHPELIAEGALAVAIGVASLVQPELIAGEVAILGKMAADSAKKTVTQIASDEGEKIVKAISKDLAEDAKAEAEKDKLQAEEKKKAEGGEVVVDGETAKVAVPEGAEVKPVTEGDKTISIEIEKPAAKTEGIADAKTEKDAAPVELKITIGSDGEIKAVSKSVTEDGKPVEKATEVGNATLVAPPKLSDASKEIPTVAVPESSISTDPKTAETKEASPIKQEQVPDSPPIIKEVSIPITQEDDPAKPEILLNGTTPVMQKEPPKEEFKSTELPVSKQVIETGVKIEADPPTKAKEAPAPLETAPVEATISKPEEVVEPEILSVLGIIHNDVTEVPSKAVAVEEQGKTEISASEKADSFVEQLLHRSNSGEPVVPVGNLDEGHDSILQPASVESVPELKQESTVSICATGEANMEEPAGVKLKSEKSDVQPAVSTQSEQVSISSEPKPTPPTNPTEPTQQYVPGLKSESSDPSAKPVDDKDSPLPSALSQAKDLAASALASNTGEAGSDLVTATASVTNIITTTTKTVEVPSSPGVKMVTVSQESLDILHSKLDAMHEAIQLITKTLATHLPAPPAHAPAVVKAIEVKSMPILFTQAAPEPAVAPVAETSGPKAQEPETPQQAQSSTTPTPKTDELKPVAAPSTNSPEAQPTTPKRPTHVKRGSVIGSIGKFLWPFGGSAPPPSKDAAVKVSTVEVSSETEVEVQMPRTKSSGRDSAPGLGVTKAVSTVEVTEVLATPMAA</sequence>
<feature type="compositionally biased region" description="Basic and acidic residues" evidence="2">
    <location>
        <begin position="362"/>
        <end position="374"/>
    </location>
</feature>
<feature type="region of interest" description="Disordered" evidence="2">
    <location>
        <begin position="681"/>
        <end position="739"/>
    </location>
</feature>
<evidence type="ECO:0000313" key="4">
    <source>
        <dbReference type="Proteomes" id="UP000664132"/>
    </source>
</evidence>
<name>A0A8H7WJX6_9HELO</name>
<feature type="compositionally biased region" description="Low complexity" evidence="2">
    <location>
        <begin position="697"/>
        <end position="709"/>
    </location>
</feature>
<dbReference type="EMBL" id="JAFJYH010000005">
    <property type="protein sequence ID" value="KAG4426033.1"/>
    <property type="molecule type" value="Genomic_DNA"/>
</dbReference>
<keyword evidence="1" id="KW-0175">Coiled coil</keyword>
<protein>
    <submittedName>
        <fullName evidence="3">Uncharacterized protein</fullName>
    </submittedName>
</protein>
<feature type="coiled-coil region" evidence="1">
    <location>
        <begin position="140"/>
        <end position="169"/>
    </location>
</feature>
<evidence type="ECO:0000256" key="2">
    <source>
        <dbReference type="SAM" id="MobiDB-lite"/>
    </source>
</evidence>
<evidence type="ECO:0000256" key="1">
    <source>
        <dbReference type="SAM" id="Coils"/>
    </source>
</evidence>
<feature type="region of interest" description="Disordered" evidence="2">
    <location>
        <begin position="494"/>
        <end position="566"/>
    </location>
</feature>
<evidence type="ECO:0000313" key="3">
    <source>
        <dbReference type="EMBL" id="KAG4426033.1"/>
    </source>
</evidence>
<dbReference type="Proteomes" id="UP000664132">
    <property type="component" value="Unassembled WGS sequence"/>
</dbReference>
<organism evidence="3 4">
    <name type="scientific">Cadophora malorum</name>
    <dbReference type="NCBI Taxonomy" id="108018"/>
    <lineage>
        <taxon>Eukaryota</taxon>
        <taxon>Fungi</taxon>
        <taxon>Dikarya</taxon>
        <taxon>Ascomycota</taxon>
        <taxon>Pezizomycotina</taxon>
        <taxon>Leotiomycetes</taxon>
        <taxon>Helotiales</taxon>
        <taxon>Ploettnerulaceae</taxon>
        <taxon>Cadophora</taxon>
    </lineage>
</organism>
<dbReference type="OrthoDB" id="3565397at2759"/>
<keyword evidence="4" id="KW-1185">Reference proteome</keyword>
<feature type="region of interest" description="Disordered" evidence="2">
    <location>
        <begin position="778"/>
        <end position="799"/>
    </location>
</feature>
<gene>
    <name evidence="3" type="ORF">IFR04_000740</name>
</gene>